<evidence type="ECO:0000313" key="2">
    <source>
        <dbReference type="EMBL" id="TSA82425.1"/>
    </source>
</evidence>
<feature type="transmembrane region" description="Helical" evidence="1">
    <location>
        <begin position="135"/>
        <end position="158"/>
    </location>
</feature>
<protein>
    <submittedName>
        <fullName evidence="2">Uncharacterized protein</fullName>
    </submittedName>
</protein>
<name>A0A553UQH3_9DEIO</name>
<keyword evidence="1" id="KW-0472">Membrane</keyword>
<evidence type="ECO:0000313" key="3">
    <source>
        <dbReference type="Proteomes" id="UP000316092"/>
    </source>
</evidence>
<feature type="transmembrane region" description="Helical" evidence="1">
    <location>
        <begin position="178"/>
        <end position="196"/>
    </location>
</feature>
<keyword evidence="3" id="KW-1185">Reference proteome</keyword>
<keyword evidence="1" id="KW-1133">Transmembrane helix</keyword>
<keyword evidence="1" id="KW-0812">Transmembrane</keyword>
<gene>
    <name evidence="2" type="ORF">FNU79_13700</name>
</gene>
<dbReference type="Proteomes" id="UP000316092">
    <property type="component" value="Unassembled WGS sequence"/>
</dbReference>
<proteinExistence type="predicted"/>
<dbReference type="EMBL" id="VKDB01000017">
    <property type="protein sequence ID" value="TSA82425.1"/>
    <property type="molecule type" value="Genomic_DNA"/>
</dbReference>
<sequence>MRPSDRPDTPTLIAVSLLVGLLGSLIHEGLGHAGLALALGASQVSIGSAVMNYDEQSVGELGRRLIALAGPLASAAQGVVGLTALRRTPTIGTAWYFWWLLGHTGLFAAAGYLLALSFAPFGDIDAALRDLPLELLWRTGSTLLGAFLAYRAMVHAALTLSAHLPDDAGERCNWTRRLTLIPYLLVGLVAMLATLAGTRDLFLTLASAGAASFGSGILLVWVNFVLPRLRRLPPPGEPLSVPRTPSWLLIGGAALLAWVWLASV</sequence>
<organism evidence="2 3">
    <name type="scientific">Deinococcus detaillensis</name>
    <dbReference type="NCBI Taxonomy" id="2592048"/>
    <lineage>
        <taxon>Bacteria</taxon>
        <taxon>Thermotogati</taxon>
        <taxon>Deinococcota</taxon>
        <taxon>Deinococci</taxon>
        <taxon>Deinococcales</taxon>
        <taxon>Deinococcaceae</taxon>
        <taxon>Deinococcus</taxon>
    </lineage>
</organism>
<accession>A0A553UQH3</accession>
<feature type="transmembrane region" description="Helical" evidence="1">
    <location>
        <begin position="247"/>
        <end position="263"/>
    </location>
</feature>
<reference evidence="2 3" key="1">
    <citation type="submission" date="2019-07" db="EMBL/GenBank/DDBJ databases">
        <title>Deinococcus detaillus sp. nov., isolated from humus soil in Antarctica.</title>
        <authorList>
            <person name="Zhang K."/>
        </authorList>
    </citation>
    <scope>NUCLEOTIDE SEQUENCE [LARGE SCALE GENOMIC DNA]</scope>
    <source>
        <strain evidence="2 3">H1</strain>
    </source>
</reference>
<feature type="transmembrane region" description="Helical" evidence="1">
    <location>
        <begin position="97"/>
        <end position="115"/>
    </location>
</feature>
<feature type="transmembrane region" description="Helical" evidence="1">
    <location>
        <begin position="202"/>
        <end position="226"/>
    </location>
</feature>
<dbReference type="OrthoDB" id="9845693at2"/>
<evidence type="ECO:0000256" key="1">
    <source>
        <dbReference type="SAM" id="Phobius"/>
    </source>
</evidence>
<comment type="caution">
    <text evidence="2">The sequence shown here is derived from an EMBL/GenBank/DDBJ whole genome shotgun (WGS) entry which is preliminary data.</text>
</comment>
<dbReference type="RefSeq" id="WP_143721377.1">
    <property type="nucleotide sequence ID" value="NZ_VKDB01000017.1"/>
</dbReference>
<dbReference type="AlphaFoldDB" id="A0A553UQH3"/>